<dbReference type="InterPro" id="IPR012338">
    <property type="entry name" value="Beta-lactam/transpept-like"/>
</dbReference>
<comment type="caution">
    <text evidence="3">The sequence shown here is derived from an EMBL/GenBank/DDBJ whole genome shotgun (WGS) entry which is preliminary data.</text>
</comment>
<dbReference type="InterPro" id="IPR001466">
    <property type="entry name" value="Beta-lactam-related"/>
</dbReference>
<evidence type="ECO:0000313" key="3">
    <source>
        <dbReference type="EMBL" id="GCB95463.1"/>
    </source>
</evidence>
<evidence type="ECO:0000313" key="4">
    <source>
        <dbReference type="Proteomes" id="UP000288351"/>
    </source>
</evidence>
<dbReference type="EMBL" id="BHXC01000007">
    <property type="protein sequence ID" value="GCB95463.1"/>
    <property type="molecule type" value="Genomic_DNA"/>
</dbReference>
<protein>
    <submittedName>
        <fullName evidence="3">Serine hydrolase</fullName>
    </submittedName>
</protein>
<dbReference type="PANTHER" id="PTHR46825">
    <property type="entry name" value="D-ALANYL-D-ALANINE-CARBOXYPEPTIDASE/ENDOPEPTIDASE AMPH"/>
    <property type="match status" value="1"/>
</dbReference>
<keyword evidence="3" id="KW-0378">Hydrolase</keyword>
<dbReference type="Proteomes" id="UP000288351">
    <property type="component" value="Unassembled WGS sequence"/>
</dbReference>
<evidence type="ECO:0000256" key="1">
    <source>
        <dbReference type="SAM" id="MobiDB-lite"/>
    </source>
</evidence>
<dbReference type="Pfam" id="PF00144">
    <property type="entry name" value="Beta-lactamase"/>
    <property type="match status" value="1"/>
</dbReference>
<dbReference type="InterPro" id="IPR050491">
    <property type="entry name" value="AmpC-like"/>
</dbReference>
<sequence>MRRFDTPAPVAVVVDIPAGRIQFIAGDRVDTTVEVRPTDAAKSRDAKVAEQAEVAYGCGALRIESSAHIAPAVRSTDVHDREEGAPAMSLTRTDQKAVAGPERPELQQALQEIVDSGFAGVQLRVHDERGAWVGSAGVRKLGASAKPSTDGRFRIGSSTKTFTATLVLQLVAEGKLGLDAPAADHLPQFELDRRITVRMLLQHTSGVFNFTGEYYEDGTFAPGIPWQGPEFVANQFHTYLPEELVRLALSKPARFAPGTDWSYSNTNYVLAKLLVEAVTGRPYAEEMQRRILGPLGLSGTSVPGTSPEIPAPHAHGYYTFQDADQWKTVDLTRYNVSWISAAGDMISTTEDLHVFFSALMAGKLLPAPLLAEMRTPHPELGYGLGLFVQETDGGGTVFHHNGGFFGWAALMYGTADGGTTLTASLTTGDAQLDFAATAAAFQKAQQRLVDAVFCGGRQPAPARADGHSAH</sequence>
<dbReference type="AlphaFoldDB" id="A0A401RCV8"/>
<evidence type="ECO:0000259" key="2">
    <source>
        <dbReference type="Pfam" id="PF00144"/>
    </source>
</evidence>
<accession>A0A401RCV8</accession>
<dbReference type="PANTHER" id="PTHR46825:SF7">
    <property type="entry name" value="D-ALANYL-D-ALANINE CARBOXYPEPTIDASE"/>
    <property type="match status" value="1"/>
</dbReference>
<reference evidence="3 4" key="1">
    <citation type="journal article" date="2019" name="Microbiol. Resour. Announc.">
        <title>Draft Genome Sequence of the Most Traditional epsilon-Poly-l-Lysine Producer, Streptomyces albulus NBRC14147.</title>
        <authorList>
            <person name="Yamanaka K."/>
            <person name="Hamano Y."/>
        </authorList>
    </citation>
    <scope>NUCLEOTIDE SEQUENCE [LARGE SCALE GENOMIC DNA]</scope>
    <source>
        <strain evidence="3 4">NBRC 14147</strain>
    </source>
</reference>
<name>A0A401RCV8_STRNR</name>
<dbReference type="GO" id="GO:0016787">
    <property type="term" value="F:hydrolase activity"/>
    <property type="evidence" value="ECO:0007669"/>
    <property type="project" value="UniProtKB-KW"/>
</dbReference>
<feature type="region of interest" description="Disordered" evidence="1">
    <location>
        <begin position="73"/>
        <end position="100"/>
    </location>
</feature>
<proteinExistence type="predicted"/>
<organism evidence="3 4">
    <name type="scientific">Streptomyces noursei</name>
    <name type="common">Streptomyces albulus</name>
    <dbReference type="NCBI Taxonomy" id="1971"/>
    <lineage>
        <taxon>Bacteria</taxon>
        <taxon>Bacillati</taxon>
        <taxon>Actinomycetota</taxon>
        <taxon>Actinomycetes</taxon>
        <taxon>Kitasatosporales</taxon>
        <taxon>Streptomycetaceae</taxon>
        <taxon>Streptomyces</taxon>
    </lineage>
</organism>
<gene>
    <name evidence="3" type="ORF">SALB_08268</name>
</gene>
<dbReference type="Gene3D" id="3.40.710.10">
    <property type="entry name" value="DD-peptidase/beta-lactamase superfamily"/>
    <property type="match status" value="1"/>
</dbReference>
<dbReference type="SUPFAM" id="SSF56601">
    <property type="entry name" value="beta-lactamase/transpeptidase-like"/>
    <property type="match status" value="1"/>
</dbReference>
<feature type="domain" description="Beta-lactamase-related" evidence="2">
    <location>
        <begin position="107"/>
        <end position="427"/>
    </location>
</feature>